<keyword evidence="3" id="KW-1185">Reference proteome</keyword>
<name>A0A1X1R0F4_MYCBE</name>
<dbReference type="InterPro" id="IPR000084">
    <property type="entry name" value="PE-PGRS_N"/>
</dbReference>
<dbReference type="SMART" id="SM00855">
    <property type="entry name" value="PGAM"/>
    <property type="match status" value="1"/>
</dbReference>
<dbReference type="Pfam" id="PF00300">
    <property type="entry name" value="His_Phos_1"/>
    <property type="match status" value="1"/>
</dbReference>
<dbReference type="InterPro" id="IPR050275">
    <property type="entry name" value="PGM_Phosphatase"/>
</dbReference>
<dbReference type="SUPFAM" id="SSF53254">
    <property type="entry name" value="Phosphoglycerate mutase-like"/>
    <property type="match status" value="1"/>
</dbReference>
<dbReference type="GO" id="GO:0016791">
    <property type="term" value="F:phosphatase activity"/>
    <property type="evidence" value="ECO:0007669"/>
    <property type="project" value="TreeGrafter"/>
</dbReference>
<proteinExistence type="predicted"/>
<evidence type="ECO:0000259" key="1">
    <source>
        <dbReference type="Pfam" id="PF00934"/>
    </source>
</evidence>
<organism evidence="2 3">
    <name type="scientific">Mycobacterium bohemicum</name>
    <dbReference type="NCBI Taxonomy" id="56425"/>
    <lineage>
        <taxon>Bacteria</taxon>
        <taxon>Bacillati</taxon>
        <taxon>Actinomycetota</taxon>
        <taxon>Actinomycetes</taxon>
        <taxon>Mycobacteriales</taxon>
        <taxon>Mycobacteriaceae</taxon>
        <taxon>Mycobacterium</taxon>
    </lineage>
</organism>
<dbReference type="STRING" id="56425.AWB93_17465"/>
<dbReference type="CDD" id="cd07067">
    <property type="entry name" value="HP_PGM_like"/>
    <property type="match status" value="1"/>
</dbReference>
<protein>
    <recommendedName>
        <fullName evidence="1">PE domain-containing protein</fullName>
    </recommendedName>
</protein>
<dbReference type="InterPro" id="IPR029033">
    <property type="entry name" value="His_PPase_superfam"/>
</dbReference>
<evidence type="ECO:0000313" key="3">
    <source>
        <dbReference type="Proteomes" id="UP000193990"/>
    </source>
</evidence>
<comment type="caution">
    <text evidence="2">The sequence shown here is derived from an EMBL/GenBank/DDBJ whole genome shotgun (WGS) entry which is preliminary data.</text>
</comment>
<dbReference type="Gene3D" id="1.10.287.850">
    <property type="entry name" value="HP0062-like domain"/>
    <property type="match status" value="1"/>
</dbReference>
<dbReference type="Pfam" id="PF00934">
    <property type="entry name" value="PE"/>
    <property type="match status" value="1"/>
</dbReference>
<dbReference type="PANTHER" id="PTHR48100">
    <property type="entry name" value="BROAD-SPECIFICITY PHOSPHATASE YOR283W-RELATED"/>
    <property type="match status" value="1"/>
</dbReference>
<gene>
    <name evidence="2" type="ORF">AWB93_17465</name>
</gene>
<dbReference type="AlphaFoldDB" id="A0A1X1R0F4"/>
<sequence>MAPELVQTAAADIGRIGSAVHTGNLAALLPTTELAAAGADEVSAAIAAVFGAHATTYQAAAAQAATYCEQFAGTLNAAAAAYAGTETAAAASFVADPLRTVGEAWVNSPLGQVLDPIINAPTDVLFGRDLIGTGAAGTPAPATKIVIDFVRHGESFGNAANLIDTGVPGTPLTALGQQQAVTIANALDSQGPFAAIFSSQLLRTQQTAAPLAALLGMPVTTLPGLNEIYAGALNGFPEVPLGVLYLPAPLAWVLGLPLVPMLGPGSGPFSGLAFDQGFTNALQTMYAGAMAHPVLAANGQITDVAYSSEFAIEVGTLMNVKNPDLLLMLTHPLPNTGVVVVQGDPQDGWNLVSWDGVPVPPASLPTELFVDVRDLMMAPQFAAYDDVQALLGGNPATIVNTFANGADLVGTATAQFPVAVTHDIVGALGGGPADSLNPIINVSNL</sequence>
<dbReference type="GO" id="GO:0005737">
    <property type="term" value="C:cytoplasm"/>
    <property type="evidence" value="ECO:0007669"/>
    <property type="project" value="TreeGrafter"/>
</dbReference>
<dbReference type="EMBL" id="LQOK01000039">
    <property type="protein sequence ID" value="ORU97442.1"/>
    <property type="molecule type" value="Genomic_DNA"/>
</dbReference>
<reference evidence="2 3" key="1">
    <citation type="submission" date="2016-01" db="EMBL/GenBank/DDBJ databases">
        <title>The new phylogeny of the genus Mycobacterium.</title>
        <authorList>
            <person name="Tarcisio F."/>
            <person name="Conor M."/>
            <person name="Antonella G."/>
            <person name="Elisabetta G."/>
            <person name="Giulia F.S."/>
            <person name="Sara T."/>
            <person name="Anna F."/>
            <person name="Clotilde B."/>
            <person name="Roberto B."/>
            <person name="Veronica D.S."/>
            <person name="Fabio R."/>
            <person name="Monica P."/>
            <person name="Olivier J."/>
            <person name="Enrico T."/>
            <person name="Nicola S."/>
        </authorList>
    </citation>
    <scope>NUCLEOTIDE SEQUENCE [LARGE SCALE GENOMIC DNA]</scope>
    <source>
        <strain evidence="2 3">DSM 44277</strain>
    </source>
</reference>
<accession>A0A1X1R0F4</accession>
<evidence type="ECO:0000313" key="2">
    <source>
        <dbReference type="EMBL" id="ORU97442.1"/>
    </source>
</evidence>
<dbReference type="Proteomes" id="UP000193990">
    <property type="component" value="Unassembled WGS sequence"/>
</dbReference>
<dbReference type="InterPro" id="IPR038332">
    <property type="entry name" value="PPE_sf"/>
</dbReference>
<dbReference type="SUPFAM" id="SSF140459">
    <property type="entry name" value="PE/PPE dimer-like"/>
    <property type="match status" value="1"/>
</dbReference>
<dbReference type="InterPro" id="IPR013078">
    <property type="entry name" value="His_Pase_superF_clade-1"/>
</dbReference>
<dbReference type="Gene3D" id="3.40.50.1240">
    <property type="entry name" value="Phosphoglycerate mutase-like"/>
    <property type="match status" value="1"/>
</dbReference>
<feature type="domain" description="PE" evidence="1">
    <location>
        <begin position="1"/>
        <end position="88"/>
    </location>
</feature>
<dbReference type="PANTHER" id="PTHR48100:SF58">
    <property type="entry name" value="PE-PGRS FAMILY PROTEIN PE_PGRS11"/>
    <property type="match status" value="1"/>
</dbReference>